<gene>
    <name evidence="1" type="ORF">AFUS01_LOCUS46537</name>
</gene>
<evidence type="ECO:0000313" key="2">
    <source>
        <dbReference type="Proteomes" id="UP000708208"/>
    </source>
</evidence>
<name>A0A8J2PXR7_9HEXA</name>
<dbReference type="AlphaFoldDB" id="A0A8J2PXR7"/>
<accession>A0A8J2PXR7</accession>
<feature type="non-terminal residue" evidence="1">
    <location>
        <position position="1"/>
    </location>
</feature>
<feature type="non-terminal residue" evidence="1">
    <location>
        <position position="124"/>
    </location>
</feature>
<dbReference type="Proteomes" id="UP000708208">
    <property type="component" value="Unassembled WGS sequence"/>
</dbReference>
<evidence type="ECO:0000313" key="1">
    <source>
        <dbReference type="EMBL" id="CAG7837419.1"/>
    </source>
</evidence>
<reference evidence="1" key="1">
    <citation type="submission" date="2021-06" db="EMBL/GenBank/DDBJ databases">
        <authorList>
            <person name="Hodson N. C."/>
            <person name="Mongue J. A."/>
            <person name="Jaron S. K."/>
        </authorList>
    </citation>
    <scope>NUCLEOTIDE SEQUENCE</scope>
</reference>
<protein>
    <submittedName>
        <fullName evidence="1">Uncharacterized protein</fullName>
    </submittedName>
</protein>
<proteinExistence type="predicted"/>
<organism evidence="1 2">
    <name type="scientific">Allacma fusca</name>
    <dbReference type="NCBI Taxonomy" id="39272"/>
    <lineage>
        <taxon>Eukaryota</taxon>
        <taxon>Metazoa</taxon>
        <taxon>Ecdysozoa</taxon>
        <taxon>Arthropoda</taxon>
        <taxon>Hexapoda</taxon>
        <taxon>Collembola</taxon>
        <taxon>Symphypleona</taxon>
        <taxon>Sminthuridae</taxon>
        <taxon>Allacma</taxon>
    </lineage>
</organism>
<sequence>DNSSIRRSELQQSILPQRLHRKGNKMCSRVLVPFHNHGLNSWGLEPSRTLFSPLSYNNSLSVFDDAFLGVDQRLSKLRRELNFSDFPKFNRVSFGLNGEVVTEGNEKKFKLNVPVGDFPPEDVK</sequence>
<comment type="caution">
    <text evidence="1">The sequence shown here is derived from an EMBL/GenBank/DDBJ whole genome shotgun (WGS) entry which is preliminary data.</text>
</comment>
<keyword evidence="2" id="KW-1185">Reference proteome</keyword>
<dbReference type="EMBL" id="CAJVCH010571400">
    <property type="protein sequence ID" value="CAG7837419.1"/>
    <property type="molecule type" value="Genomic_DNA"/>
</dbReference>